<evidence type="ECO:0000256" key="5">
    <source>
        <dbReference type="ARBA" id="ARBA00022989"/>
    </source>
</evidence>
<dbReference type="InParanoid" id="A0A0C3FAN7"/>
<keyword evidence="4" id="KW-0067">ATP-binding</keyword>
<keyword evidence="2 7" id="KW-0812">Transmembrane</keyword>
<dbReference type="Proteomes" id="UP000054166">
    <property type="component" value="Unassembled WGS sequence"/>
</dbReference>
<sequence>MYRGRRSIKASKGGAFNPEDAKQVKHTKLGVWDFYQERRLEFARIPGAAKAEPYLEMYQSLPFVWRMLKELGQIKSCWILLSLYLLIVFLESLVPAVSLWYSGQLLKIVEVAVDQRTVDKELLFTVAGGRVACTMVARLLSHFKDRVQSPLNKRIKQHYSTHIFRAMARLDVPTFDDPAVQRQMESAWSTTGRSSVCWDTIQLASGVMSTLMRLFSQVSVLTSVLHNQRDGPLLAILSFGETIFTWFSARSRFHDTGVWAATSTNDDYIRMEGMKRVVDNPTHRKEMVVGNMSKFLTAQYNEFVQRLGEKAGGFHDMMREHRLRDRLDFSSLIREPLRELPQIVFTLRAVQYPTSIPLSLASLHLIRENAQSFSSSVFALLDETGNMAEQLASVRKLYEIENIPNKVVDGREPFPENQQTLNNGISVEFRNVSFKYPGTDNYALKGISFKIEPGQLCIIVGTNGSGKSTILKLIARIYDPTEGEIFIDGRNIQNLKLEDLRRAISVLFQDYTHFPLSIKENIGLGDPDYAYDKDKILEAAKLGGAEEFIERLPEGFETYLNRPVRDYYSGIPEGTKTLFGRAVNFSRVRDIGGMRSTNSTSLSGGQMQRLAVARTFMRTIASEPKVGLLLFDEPSASLDPTAEHDLFERLRNLRGNKTMLFSSHRFGNLTRHADLILYLNDSVVVEEGTHDELLKRQGEYSRIWMLQAQAFLP</sequence>
<dbReference type="InterPro" id="IPR027417">
    <property type="entry name" value="P-loop_NTPase"/>
</dbReference>
<reference evidence="10" key="2">
    <citation type="submission" date="2015-01" db="EMBL/GenBank/DDBJ databases">
        <title>Evolutionary Origins and Diversification of the Mycorrhizal Mutualists.</title>
        <authorList>
            <consortium name="DOE Joint Genome Institute"/>
            <consortium name="Mycorrhizal Genomics Consortium"/>
            <person name="Kohler A."/>
            <person name="Kuo A."/>
            <person name="Nagy L.G."/>
            <person name="Floudas D."/>
            <person name="Copeland A."/>
            <person name="Barry K.W."/>
            <person name="Cichocki N."/>
            <person name="Veneault-Fourrey C."/>
            <person name="LaButti K."/>
            <person name="Lindquist E.A."/>
            <person name="Lipzen A."/>
            <person name="Lundell T."/>
            <person name="Morin E."/>
            <person name="Murat C."/>
            <person name="Riley R."/>
            <person name="Ohm R."/>
            <person name="Sun H."/>
            <person name="Tunlid A."/>
            <person name="Henrissat B."/>
            <person name="Grigoriev I.V."/>
            <person name="Hibbett D.S."/>
            <person name="Martin F."/>
        </authorList>
    </citation>
    <scope>NUCLEOTIDE SEQUENCE [LARGE SCALE GENOMIC DNA]</scope>
    <source>
        <strain evidence="10">F 1598</strain>
    </source>
</reference>
<dbReference type="GO" id="GO:0005524">
    <property type="term" value="F:ATP binding"/>
    <property type="evidence" value="ECO:0007669"/>
    <property type="project" value="UniProtKB-KW"/>
</dbReference>
<dbReference type="AlphaFoldDB" id="A0A0C3FAN7"/>
<reference evidence="9 10" key="1">
    <citation type="submission" date="2014-04" db="EMBL/GenBank/DDBJ databases">
        <authorList>
            <consortium name="DOE Joint Genome Institute"/>
            <person name="Kuo A."/>
            <person name="Tarkka M."/>
            <person name="Buscot F."/>
            <person name="Kohler A."/>
            <person name="Nagy L.G."/>
            <person name="Floudas D."/>
            <person name="Copeland A."/>
            <person name="Barry K.W."/>
            <person name="Cichocki N."/>
            <person name="Veneault-Fourrey C."/>
            <person name="LaButti K."/>
            <person name="Lindquist E.A."/>
            <person name="Lipzen A."/>
            <person name="Lundell T."/>
            <person name="Morin E."/>
            <person name="Murat C."/>
            <person name="Sun H."/>
            <person name="Tunlid A."/>
            <person name="Henrissat B."/>
            <person name="Grigoriev I.V."/>
            <person name="Hibbett D.S."/>
            <person name="Martin F."/>
            <person name="Nordberg H.P."/>
            <person name="Cantor M.N."/>
            <person name="Hua S.X."/>
        </authorList>
    </citation>
    <scope>NUCLEOTIDE SEQUENCE [LARGE SCALE GENOMIC DNA]</scope>
    <source>
        <strain evidence="9 10">F 1598</strain>
    </source>
</reference>
<evidence type="ECO:0000313" key="9">
    <source>
        <dbReference type="EMBL" id="KIM81680.1"/>
    </source>
</evidence>
<dbReference type="InterPro" id="IPR003439">
    <property type="entry name" value="ABC_transporter-like_ATP-bd"/>
</dbReference>
<dbReference type="SUPFAM" id="SSF90123">
    <property type="entry name" value="ABC transporter transmembrane region"/>
    <property type="match status" value="1"/>
</dbReference>
<accession>A0A0C3FAN7</accession>
<dbReference type="InterPro" id="IPR039421">
    <property type="entry name" value="Type_1_exporter"/>
</dbReference>
<gene>
    <name evidence="9" type="ORF">PILCRDRAFT_821025</name>
</gene>
<dbReference type="SMART" id="SM00382">
    <property type="entry name" value="AAA"/>
    <property type="match status" value="1"/>
</dbReference>
<organism evidence="9 10">
    <name type="scientific">Piloderma croceum (strain F 1598)</name>
    <dbReference type="NCBI Taxonomy" id="765440"/>
    <lineage>
        <taxon>Eukaryota</taxon>
        <taxon>Fungi</taxon>
        <taxon>Dikarya</taxon>
        <taxon>Basidiomycota</taxon>
        <taxon>Agaricomycotina</taxon>
        <taxon>Agaricomycetes</taxon>
        <taxon>Agaricomycetidae</taxon>
        <taxon>Atheliales</taxon>
        <taxon>Atheliaceae</taxon>
        <taxon>Piloderma</taxon>
    </lineage>
</organism>
<dbReference type="HOGENOM" id="CLU_000604_63_0_1"/>
<evidence type="ECO:0000256" key="7">
    <source>
        <dbReference type="SAM" id="Phobius"/>
    </source>
</evidence>
<dbReference type="OrthoDB" id="6500128at2759"/>
<proteinExistence type="predicted"/>
<dbReference type="PROSITE" id="PS00211">
    <property type="entry name" value="ABC_TRANSPORTER_1"/>
    <property type="match status" value="1"/>
</dbReference>
<protein>
    <recommendedName>
        <fullName evidence="8">ABC transporter domain-containing protein</fullName>
    </recommendedName>
</protein>
<evidence type="ECO:0000256" key="6">
    <source>
        <dbReference type="ARBA" id="ARBA00023136"/>
    </source>
</evidence>
<comment type="subcellular location">
    <subcellularLocation>
        <location evidence="1">Membrane</location>
        <topology evidence="1">Multi-pass membrane protein</topology>
    </subcellularLocation>
</comment>
<keyword evidence="10" id="KW-1185">Reference proteome</keyword>
<dbReference type="EMBL" id="KN832997">
    <property type="protein sequence ID" value="KIM81680.1"/>
    <property type="molecule type" value="Genomic_DNA"/>
</dbReference>
<dbReference type="Gene3D" id="3.40.50.300">
    <property type="entry name" value="P-loop containing nucleotide triphosphate hydrolases"/>
    <property type="match status" value="1"/>
</dbReference>
<dbReference type="Pfam" id="PF00005">
    <property type="entry name" value="ABC_tran"/>
    <property type="match status" value="1"/>
</dbReference>
<dbReference type="SUPFAM" id="SSF52540">
    <property type="entry name" value="P-loop containing nucleoside triphosphate hydrolases"/>
    <property type="match status" value="1"/>
</dbReference>
<name>A0A0C3FAN7_PILCF</name>
<keyword evidence="3" id="KW-0547">Nucleotide-binding</keyword>
<evidence type="ECO:0000256" key="3">
    <source>
        <dbReference type="ARBA" id="ARBA00022741"/>
    </source>
</evidence>
<feature type="domain" description="ABC transporter" evidence="8">
    <location>
        <begin position="427"/>
        <end position="706"/>
    </location>
</feature>
<dbReference type="PANTHER" id="PTHR43394:SF1">
    <property type="entry name" value="ATP-BINDING CASSETTE SUB-FAMILY B MEMBER 10, MITOCHONDRIAL"/>
    <property type="match status" value="1"/>
</dbReference>
<dbReference type="GO" id="GO:0016020">
    <property type="term" value="C:membrane"/>
    <property type="evidence" value="ECO:0007669"/>
    <property type="project" value="UniProtKB-SubCell"/>
</dbReference>
<dbReference type="InterPro" id="IPR036640">
    <property type="entry name" value="ABC1_TM_sf"/>
</dbReference>
<evidence type="ECO:0000256" key="4">
    <source>
        <dbReference type="ARBA" id="ARBA00022840"/>
    </source>
</evidence>
<dbReference type="InterPro" id="IPR003593">
    <property type="entry name" value="AAA+_ATPase"/>
</dbReference>
<evidence type="ECO:0000256" key="2">
    <source>
        <dbReference type="ARBA" id="ARBA00022692"/>
    </source>
</evidence>
<dbReference type="STRING" id="765440.A0A0C3FAN7"/>
<evidence type="ECO:0000259" key="8">
    <source>
        <dbReference type="PROSITE" id="PS50893"/>
    </source>
</evidence>
<dbReference type="GO" id="GO:0016887">
    <property type="term" value="F:ATP hydrolysis activity"/>
    <property type="evidence" value="ECO:0007669"/>
    <property type="project" value="InterPro"/>
</dbReference>
<keyword evidence="5 7" id="KW-1133">Transmembrane helix</keyword>
<dbReference type="PROSITE" id="PS50893">
    <property type="entry name" value="ABC_TRANSPORTER_2"/>
    <property type="match status" value="1"/>
</dbReference>
<evidence type="ECO:0000256" key="1">
    <source>
        <dbReference type="ARBA" id="ARBA00004141"/>
    </source>
</evidence>
<keyword evidence="6 7" id="KW-0472">Membrane</keyword>
<dbReference type="GO" id="GO:0015421">
    <property type="term" value="F:ABC-type oligopeptide transporter activity"/>
    <property type="evidence" value="ECO:0007669"/>
    <property type="project" value="TreeGrafter"/>
</dbReference>
<dbReference type="InterPro" id="IPR017871">
    <property type="entry name" value="ABC_transporter-like_CS"/>
</dbReference>
<evidence type="ECO:0000313" key="10">
    <source>
        <dbReference type="Proteomes" id="UP000054166"/>
    </source>
</evidence>
<dbReference type="PANTHER" id="PTHR43394">
    <property type="entry name" value="ATP-DEPENDENT PERMEASE MDL1, MITOCHONDRIAL"/>
    <property type="match status" value="1"/>
</dbReference>
<feature type="transmembrane region" description="Helical" evidence="7">
    <location>
        <begin position="77"/>
        <end position="102"/>
    </location>
</feature>